<feature type="domain" description="YbhG-like alpha-helical hairpin" evidence="2">
    <location>
        <begin position="78"/>
        <end position="195"/>
    </location>
</feature>
<dbReference type="PANTHER" id="PTHR30438">
    <property type="entry name" value="36 KDA ANTIGEN-RELATED"/>
    <property type="match status" value="1"/>
</dbReference>
<keyword evidence="1" id="KW-0175">Coiled coil</keyword>
<evidence type="ECO:0000313" key="3">
    <source>
        <dbReference type="EMBL" id="SFN25581.1"/>
    </source>
</evidence>
<feature type="coiled-coil region" evidence="1">
    <location>
        <begin position="176"/>
        <end position="203"/>
    </location>
</feature>
<dbReference type="SUPFAM" id="SSF111369">
    <property type="entry name" value="HlyD-like secretion proteins"/>
    <property type="match status" value="2"/>
</dbReference>
<dbReference type="Gene3D" id="2.40.50.100">
    <property type="match status" value="1"/>
</dbReference>
<organism evidence="3 4">
    <name type="scientific">Izhakiella capsodis</name>
    <dbReference type="NCBI Taxonomy" id="1367852"/>
    <lineage>
        <taxon>Bacteria</taxon>
        <taxon>Pseudomonadati</taxon>
        <taxon>Pseudomonadota</taxon>
        <taxon>Gammaproteobacteria</taxon>
        <taxon>Enterobacterales</taxon>
        <taxon>Erwiniaceae</taxon>
        <taxon>Izhakiella</taxon>
    </lineage>
</organism>
<evidence type="ECO:0000256" key="1">
    <source>
        <dbReference type="SAM" id="Coils"/>
    </source>
</evidence>
<evidence type="ECO:0000313" key="4">
    <source>
        <dbReference type="Proteomes" id="UP000242222"/>
    </source>
</evidence>
<dbReference type="EMBL" id="FOVC01000004">
    <property type="protein sequence ID" value="SFN25581.1"/>
    <property type="molecule type" value="Genomic_DNA"/>
</dbReference>
<dbReference type="RefSeq" id="WP_092877063.1">
    <property type="nucleotide sequence ID" value="NZ_FOVC01000004.1"/>
</dbReference>
<gene>
    <name evidence="3" type="ORF">SAMN05216516_104163</name>
</gene>
<dbReference type="Proteomes" id="UP000242222">
    <property type="component" value="Unassembled WGS sequence"/>
</dbReference>
<accession>A0A1I4XI74</accession>
<protein>
    <submittedName>
        <fullName evidence="3">HlyD family secretion protein</fullName>
    </submittedName>
</protein>
<dbReference type="Pfam" id="PF25881">
    <property type="entry name" value="HH_YBHG"/>
    <property type="match status" value="1"/>
</dbReference>
<sequence length="323" mass="35917">MKKTTFLTLLFMMVVVALAVLFRAHSDKLLLQGEVDAPEVIVTSKAKGRVVERYVHRGDDVKAGQLLMRLRAPELIAQLRAAQATRDQAAAQLKMSLDGTRKESLQNLRAQWLQAQAKYKDADAIWKRDNAVAAKGYVSAQALETARQNRESAWQAMRAAEANLDEGINGDRIEQRESYAAALKVAEEQLREVEAVTEELNVRAPVAGEVGPIPAEDGELLNASSPLLTLVRLSHAYFVFDLREDILAHVRKGDKVKLRVPALGNKEIEAEVRYIAPLGDYATKRATRATGDFDLKTFEVRLYPAKPVEGLRQGMSALWSWKS</sequence>
<keyword evidence="4" id="KW-1185">Reference proteome</keyword>
<dbReference type="STRING" id="1367852.SAMN05216516_104163"/>
<dbReference type="AlphaFoldDB" id="A0A1I4XI74"/>
<evidence type="ECO:0000259" key="2">
    <source>
        <dbReference type="Pfam" id="PF25881"/>
    </source>
</evidence>
<reference evidence="4" key="1">
    <citation type="submission" date="2016-10" db="EMBL/GenBank/DDBJ databases">
        <authorList>
            <person name="Varghese N."/>
            <person name="Submissions S."/>
        </authorList>
    </citation>
    <scope>NUCLEOTIDE SEQUENCE [LARGE SCALE GENOMIC DNA]</scope>
    <source>
        <strain evidence="4">N6PO6</strain>
    </source>
</reference>
<dbReference type="Gene3D" id="2.40.30.170">
    <property type="match status" value="1"/>
</dbReference>
<name>A0A1I4XI74_9GAMM</name>
<dbReference type="PANTHER" id="PTHR30438:SF1">
    <property type="entry name" value="36 KDA ANTIGEN"/>
    <property type="match status" value="1"/>
</dbReference>
<dbReference type="OrthoDB" id="9793801at2"/>
<proteinExistence type="predicted"/>
<dbReference type="InterPro" id="IPR059052">
    <property type="entry name" value="HH_YbhG-like"/>
</dbReference>
<dbReference type="Gene3D" id="1.10.287.470">
    <property type="entry name" value="Helix hairpin bin"/>
    <property type="match status" value="1"/>
</dbReference>